<reference evidence="12" key="1">
    <citation type="submission" date="2005-07" db="EMBL/GenBank/DDBJ databases">
        <title>Complete sequence of Thermobifida fusca YX.</title>
        <authorList>
            <consortium name="US DOE Joint Genome Institute"/>
            <person name="Copeland A."/>
            <person name="Lucas S."/>
            <person name="Lapidus A."/>
            <person name="Barry K."/>
            <person name="Detter J.C."/>
            <person name="Glavina T."/>
            <person name="Hammon N."/>
            <person name="Israni S."/>
            <person name="Pitluck S."/>
            <person name="Di Bartolo G."/>
            <person name="Chain P."/>
            <person name="Schmutz J."/>
            <person name="Larimer F."/>
            <person name="Land M."/>
            <person name="Lykidis A."/>
            <person name="Richardson P."/>
        </authorList>
    </citation>
    <scope>NUCLEOTIDE SEQUENCE</scope>
    <source>
        <strain evidence="12">YX</strain>
    </source>
</reference>
<dbReference type="Gene3D" id="1.10.510.10">
    <property type="entry name" value="Transferase(Phosphotransferase) domain 1"/>
    <property type="match status" value="1"/>
</dbReference>
<evidence type="ECO:0000256" key="9">
    <source>
        <dbReference type="SAM" id="MobiDB-lite"/>
    </source>
</evidence>
<dbReference type="SMART" id="SM00220">
    <property type="entry name" value="S_TKc"/>
    <property type="match status" value="1"/>
</dbReference>
<dbReference type="Pfam" id="PF00069">
    <property type="entry name" value="Pkinase"/>
    <property type="match status" value="1"/>
</dbReference>
<comment type="catalytic activity">
    <reaction evidence="8">
        <text>L-seryl-[protein] + ATP = O-phospho-L-seryl-[protein] + ADP + H(+)</text>
        <dbReference type="Rhea" id="RHEA:17989"/>
        <dbReference type="Rhea" id="RHEA-COMP:9863"/>
        <dbReference type="Rhea" id="RHEA-COMP:11604"/>
        <dbReference type="ChEBI" id="CHEBI:15378"/>
        <dbReference type="ChEBI" id="CHEBI:29999"/>
        <dbReference type="ChEBI" id="CHEBI:30616"/>
        <dbReference type="ChEBI" id="CHEBI:83421"/>
        <dbReference type="ChEBI" id="CHEBI:456216"/>
        <dbReference type="EC" id="2.7.11.1"/>
    </reaction>
</comment>
<dbReference type="InterPro" id="IPR011009">
    <property type="entry name" value="Kinase-like_dom_sf"/>
</dbReference>
<dbReference type="STRING" id="269800.Tfu_1041"/>
<dbReference type="GO" id="GO:0045717">
    <property type="term" value="P:negative regulation of fatty acid biosynthetic process"/>
    <property type="evidence" value="ECO:0007669"/>
    <property type="project" value="UniProtKB-ARBA"/>
</dbReference>
<dbReference type="Gene3D" id="3.30.10.20">
    <property type="match status" value="4"/>
</dbReference>
<evidence type="ECO:0000313" key="12">
    <source>
        <dbReference type="EMBL" id="AAZ55079.1"/>
    </source>
</evidence>
<dbReference type="PROSITE" id="PS00108">
    <property type="entry name" value="PROTEIN_KINASE_ST"/>
    <property type="match status" value="1"/>
</dbReference>
<dbReference type="eggNOG" id="COG2815">
    <property type="taxonomic scope" value="Bacteria"/>
</dbReference>
<dbReference type="FunFam" id="1.10.510.10:FF:000021">
    <property type="entry name" value="Serine/threonine protein kinase"/>
    <property type="match status" value="1"/>
</dbReference>
<dbReference type="InterPro" id="IPR008271">
    <property type="entry name" value="Ser/Thr_kinase_AS"/>
</dbReference>
<dbReference type="SUPFAM" id="SSF54184">
    <property type="entry name" value="Penicillin-binding protein 2x (pbp-2x), c-terminal domain"/>
    <property type="match status" value="1"/>
</dbReference>
<sequence>MVPPRVSLLLRAETVVRPSVSAFPRKLPLVDMTAADALVGTTLAHRYRVESKIANGGMATVFLAHDLRLDRRVALKVMHANLARDPQFVQRFINEALAVAKLSHPNVVQVYDQGSDQGHVYLAMEYVAGQTLRAALKARTRFSPAEALRIMVPILAGLGAAHQAGMVHRDMKPENVLITHDGQIKVADFGLARAAEASQQGLTKTGTLMGTAAYLSPEQITHSTADARSDVYACGIMLYELLTGRQPHTGDSPIAVAYQHVNEDVPRPSRVVPGIPPEVDSLVVRATERDPAYRLANAGQFLAAVFAAQKALDEQPSAAVTSVMEMAPAPAGDTAEDSDNATRTLQGVELPPVEYDDYEDDRPPRPSLRTPLLVATVLLLVVAVGFGWWMVDGRYETVPDLVGVESDEARRDLRMLGFRVQTAEEPAYSDEAPPGTVAATDPEAGSRLLPDTLVTLILSAGPQYVEMPDVEGASVAEARDALKEVGLTDIVEDEITSFDNPPGTVITTKPAPGEKANREESVTLTISAGFPMPNVVGQKVDDARRLLESSDLEVTVVEEHHDEVPEGHVISQEPEAETTVGAGQSVTLTVSSGPELVEVPDIRGWKVDKARKELEERGFEVTVHQVIGNRVGDYNPKGEAPKGSTIEIWTSPFGRERDRDRGREDRLWIGLD</sequence>
<keyword evidence="5 12" id="KW-0418">Kinase</keyword>
<organism evidence="12">
    <name type="scientific">Thermobifida fusca (strain YX)</name>
    <dbReference type="NCBI Taxonomy" id="269800"/>
    <lineage>
        <taxon>Bacteria</taxon>
        <taxon>Bacillati</taxon>
        <taxon>Actinomycetota</taxon>
        <taxon>Actinomycetes</taxon>
        <taxon>Streptosporangiales</taxon>
        <taxon>Nocardiopsidaceae</taxon>
        <taxon>Thermobifida</taxon>
    </lineage>
</organism>
<dbReference type="CDD" id="cd14014">
    <property type="entry name" value="STKc_PknB_like"/>
    <property type="match status" value="1"/>
</dbReference>
<evidence type="ECO:0000256" key="6">
    <source>
        <dbReference type="ARBA" id="ARBA00022840"/>
    </source>
</evidence>
<evidence type="ECO:0000256" key="4">
    <source>
        <dbReference type="ARBA" id="ARBA00022741"/>
    </source>
</evidence>
<dbReference type="SMART" id="SM00740">
    <property type="entry name" value="PASTA"/>
    <property type="match status" value="4"/>
</dbReference>
<evidence type="ECO:0000259" key="10">
    <source>
        <dbReference type="PROSITE" id="PS50011"/>
    </source>
</evidence>
<feature type="region of interest" description="Disordered" evidence="9">
    <location>
        <begin position="329"/>
        <end position="363"/>
    </location>
</feature>
<dbReference type="NCBIfam" id="NF033483">
    <property type="entry name" value="PknB_PASTA_kin"/>
    <property type="match status" value="1"/>
</dbReference>
<name>Q47R38_THEFY</name>
<evidence type="ECO:0000256" key="8">
    <source>
        <dbReference type="ARBA" id="ARBA00048679"/>
    </source>
</evidence>
<feature type="domain" description="Protein kinase" evidence="10">
    <location>
        <begin position="47"/>
        <end position="306"/>
    </location>
</feature>
<dbReference type="HOGENOM" id="CLU_000288_135_2_11"/>
<keyword evidence="6" id="KW-0067">ATP-binding</keyword>
<dbReference type="GO" id="GO:0004674">
    <property type="term" value="F:protein serine/threonine kinase activity"/>
    <property type="evidence" value="ECO:0007669"/>
    <property type="project" value="UniProtKB-KW"/>
</dbReference>
<protein>
    <recommendedName>
        <fullName evidence="1">non-specific serine/threonine protein kinase</fullName>
        <ecNumber evidence="1">2.7.11.1</ecNumber>
    </recommendedName>
</protein>
<feature type="domain" description="PASTA" evidence="11">
    <location>
        <begin position="461"/>
        <end position="525"/>
    </location>
</feature>
<dbReference type="SUPFAM" id="SSF56112">
    <property type="entry name" value="Protein kinase-like (PK-like)"/>
    <property type="match status" value="1"/>
</dbReference>
<dbReference type="InterPro" id="IPR000719">
    <property type="entry name" value="Prot_kinase_dom"/>
</dbReference>
<feature type="domain" description="PASTA" evidence="11">
    <location>
        <begin position="392"/>
        <end position="460"/>
    </location>
</feature>
<dbReference type="PROSITE" id="PS51178">
    <property type="entry name" value="PASTA"/>
    <property type="match status" value="4"/>
</dbReference>
<evidence type="ECO:0000256" key="7">
    <source>
        <dbReference type="ARBA" id="ARBA00047899"/>
    </source>
</evidence>
<dbReference type="Pfam" id="PF03793">
    <property type="entry name" value="PASTA"/>
    <property type="match status" value="4"/>
</dbReference>
<keyword evidence="2 12" id="KW-0723">Serine/threonine-protein kinase</keyword>
<evidence type="ECO:0000256" key="5">
    <source>
        <dbReference type="ARBA" id="ARBA00022777"/>
    </source>
</evidence>
<evidence type="ECO:0000256" key="2">
    <source>
        <dbReference type="ARBA" id="ARBA00022527"/>
    </source>
</evidence>
<dbReference type="AlphaFoldDB" id="Q47R38"/>
<feature type="domain" description="PASTA" evidence="11">
    <location>
        <begin position="526"/>
        <end position="592"/>
    </location>
</feature>
<dbReference type="GO" id="GO:0005524">
    <property type="term" value="F:ATP binding"/>
    <property type="evidence" value="ECO:0007669"/>
    <property type="project" value="UniProtKB-KW"/>
</dbReference>
<dbReference type="FunFam" id="3.30.200.20:FF:000035">
    <property type="entry name" value="Serine/threonine protein kinase Stk1"/>
    <property type="match status" value="1"/>
</dbReference>
<dbReference type="PROSITE" id="PS50011">
    <property type="entry name" value="PROTEIN_KINASE_DOM"/>
    <property type="match status" value="1"/>
</dbReference>
<dbReference type="EMBL" id="CP000088">
    <property type="protein sequence ID" value="AAZ55079.1"/>
    <property type="molecule type" value="Genomic_DNA"/>
</dbReference>
<dbReference type="Gene3D" id="3.30.200.20">
    <property type="entry name" value="Phosphorylase Kinase, domain 1"/>
    <property type="match status" value="1"/>
</dbReference>
<dbReference type="PANTHER" id="PTHR43289:SF34">
    <property type="entry name" value="SERINE_THREONINE-PROTEIN KINASE YBDM-RELATED"/>
    <property type="match status" value="1"/>
</dbReference>
<comment type="catalytic activity">
    <reaction evidence="7">
        <text>L-threonyl-[protein] + ATP = O-phospho-L-threonyl-[protein] + ADP + H(+)</text>
        <dbReference type="Rhea" id="RHEA:46608"/>
        <dbReference type="Rhea" id="RHEA-COMP:11060"/>
        <dbReference type="Rhea" id="RHEA-COMP:11605"/>
        <dbReference type="ChEBI" id="CHEBI:15378"/>
        <dbReference type="ChEBI" id="CHEBI:30013"/>
        <dbReference type="ChEBI" id="CHEBI:30616"/>
        <dbReference type="ChEBI" id="CHEBI:61977"/>
        <dbReference type="ChEBI" id="CHEBI:456216"/>
        <dbReference type="EC" id="2.7.11.1"/>
    </reaction>
</comment>
<keyword evidence="3" id="KW-0808">Transferase</keyword>
<evidence type="ECO:0000256" key="3">
    <source>
        <dbReference type="ARBA" id="ARBA00022679"/>
    </source>
</evidence>
<dbReference type="KEGG" id="tfu:Tfu_1041"/>
<dbReference type="InterPro" id="IPR005543">
    <property type="entry name" value="PASTA_dom"/>
</dbReference>
<dbReference type="PANTHER" id="PTHR43289">
    <property type="entry name" value="MITOGEN-ACTIVATED PROTEIN KINASE KINASE KINASE 20-RELATED"/>
    <property type="match status" value="1"/>
</dbReference>
<dbReference type="CDD" id="cd06577">
    <property type="entry name" value="PASTA_pknB"/>
    <property type="match status" value="4"/>
</dbReference>
<keyword evidence="4" id="KW-0547">Nucleotide-binding</keyword>
<evidence type="ECO:0000256" key="1">
    <source>
        <dbReference type="ARBA" id="ARBA00012513"/>
    </source>
</evidence>
<feature type="domain" description="PASTA" evidence="11">
    <location>
        <begin position="593"/>
        <end position="652"/>
    </location>
</feature>
<proteinExistence type="predicted"/>
<accession>Q47R38</accession>
<dbReference type="EC" id="2.7.11.1" evidence="1"/>
<gene>
    <name evidence="12" type="ordered locus">Tfu_1041</name>
</gene>
<dbReference type="eggNOG" id="COG0515">
    <property type="taxonomic scope" value="Bacteria"/>
</dbReference>
<evidence type="ECO:0000259" key="11">
    <source>
        <dbReference type="PROSITE" id="PS51178"/>
    </source>
</evidence>